<name>A0A3M5U790_9PSED</name>
<reference evidence="1 2" key="1">
    <citation type="submission" date="2018-08" db="EMBL/GenBank/DDBJ databases">
        <title>Recombination of ecologically and evolutionarily significant loci maintains genetic cohesion in the Pseudomonas syringae species complex.</title>
        <authorList>
            <person name="Dillon M."/>
            <person name="Thakur S."/>
            <person name="Almeida R.N.D."/>
            <person name="Weir B.S."/>
            <person name="Guttman D.S."/>
        </authorList>
    </citation>
    <scope>NUCLEOTIDE SEQUENCE [LARGE SCALE GENOMIC DNA]</scope>
    <source>
        <strain evidence="1 2">ICMP 9749</strain>
    </source>
</reference>
<accession>A0A3M5U790</accession>
<proteinExistence type="predicted"/>
<sequence>MSTLESGVLQFTLDQAWLMSNNGRDVEFVYAYARQGVAGRSLPRGVILRRPLDLPPPNIENALIESPSETGVNGYMFAQQMVNGVKIHIPPEAVIGETDQVQMHWDGYGSTGRFIAYPSPDDPRLFEIPPAAVPANMGKRLDVYYRVSPVSEPAGTSRVFNLEVRRISDGWPIIQIMCPRVTDARLPLASVPAEGAGLDLLSWTYMAQGQRVRIKAVGLLQSGVEQTLGLRTGEAEPLTEAEYQARQVSVVIPRAFLENLKKDSATNDVRVEVSFDEGASYIAFPTVPFTLVE</sequence>
<evidence type="ECO:0000313" key="1">
    <source>
        <dbReference type="EMBL" id="RMU41701.1"/>
    </source>
</evidence>
<protein>
    <submittedName>
        <fullName evidence="1">Uncharacterized protein</fullName>
    </submittedName>
</protein>
<dbReference type="EMBL" id="RBTX01000015">
    <property type="protein sequence ID" value="RMU41701.1"/>
    <property type="molecule type" value="Genomic_DNA"/>
</dbReference>
<gene>
    <name evidence="1" type="ORF">ALP32_01395</name>
</gene>
<comment type="caution">
    <text evidence="1">The sequence shown here is derived from an EMBL/GenBank/DDBJ whole genome shotgun (WGS) entry which is preliminary data.</text>
</comment>
<dbReference type="AlphaFoldDB" id="A0A3M5U790"/>
<organism evidence="1 2">
    <name type="scientific">Pseudomonas avellanae</name>
    <dbReference type="NCBI Taxonomy" id="46257"/>
    <lineage>
        <taxon>Bacteria</taxon>
        <taxon>Pseudomonadati</taxon>
        <taxon>Pseudomonadota</taxon>
        <taxon>Gammaproteobacteria</taxon>
        <taxon>Pseudomonadales</taxon>
        <taxon>Pseudomonadaceae</taxon>
        <taxon>Pseudomonas</taxon>
    </lineage>
</organism>
<dbReference type="Proteomes" id="UP000281514">
    <property type="component" value="Unassembled WGS sequence"/>
</dbReference>
<evidence type="ECO:0000313" key="2">
    <source>
        <dbReference type="Proteomes" id="UP000281514"/>
    </source>
</evidence>